<evidence type="ECO:0000256" key="2">
    <source>
        <dbReference type="ARBA" id="ARBA00004940"/>
    </source>
</evidence>
<keyword evidence="10 13" id="KW-0520">NAD</keyword>
<name>A0A8J3A8P9_9ACTN</name>
<dbReference type="InterPro" id="IPR012131">
    <property type="entry name" value="Hstdl_DH"/>
</dbReference>
<evidence type="ECO:0000256" key="4">
    <source>
        <dbReference type="ARBA" id="ARBA00012965"/>
    </source>
</evidence>
<gene>
    <name evidence="10 17" type="primary">hisD</name>
    <name evidence="17" type="ORF">GCM10011354_08740</name>
</gene>
<dbReference type="UniPathway" id="UPA00031">
    <property type="reaction ID" value="UER00014"/>
</dbReference>
<dbReference type="GO" id="GO:0051287">
    <property type="term" value="F:NAD binding"/>
    <property type="evidence" value="ECO:0007669"/>
    <property type="project" value="InterPro"/>
</dbReference>
<comment type="similarity">
    <text evidence="3 10 11 16">Belongs to the histidinol dehydrogenase family.</text>
</comment>
<dbReference type="RefSeq" id="WP_130649605.1">
    <property type="nucleotide sequence ID" value="NZ_BMHA01000003.1"/>
</dbReference>
<dbReference type="CDD" id="cd06572">
    <property type="entry name" value="Histidinol_dh"/>
    <property type="match status" value="1"/>
</dbReference>
<dbReference type="InterPro" id="IPR016161">
    <property type="entry name" value="Ald_DH/histidinol_DH"/>
</dbReference>
<feature type="binding site" evidence="10 14">
    <location>
        <position position="270"/>
    </location>
    <ligand>
        <name>substrate</name>
    </ligand>
</feature>
<organism evidence="17 18">
    <name type="scientific">Egicoccus halophilus</name>
    <dbReference type="NCBI Taxonomy" id="1670830"/>
    <lineage>
        <taxon>Bacteria</taxon>
        <taxon>Bacillati</taxon>
        <taxon>Actinomycetota</taxon>
        <taxon>Nitriliruptoria</taxon>
        <taxon>Egicoccales</taxon>
        <taxon>Egicoccaceae</taxon>
        <taxon>Egicoccus</taxon>
    </lineage>
</organism>
<feature type="binding site" evidence="10 14">
    <location>
        <position position="273"/>
    </location>
    <ligand>
        <name>substrate</name>
    </ligand>
</feature>
<dbReference type="PRINTS" id="PR00083">
    <property type="entry name" value="HOLDHDRGNASE"/>
</dbReference>
<evidence type="ECO:0000256" key="7">
    <source>
        <dbReference type="ARBA" id="ARBA00022833"/>
    </source>
</evidence>
<keyword evidence="8 10" id="KW-0560">Oxidoreductase</keyword>
<dbReference type="Proteomes" id="UP000650511">
    <property type="component" value="Unassembled WGS sequence"/>
</dbReference>
<dbReference type="GO" id="GO:0004399">
    <property type="term" value="F:histidinol dehydrogenase activity"/>
    <property type="evidence" value="ECO:0007669"/>
    <property type="project" value="UniProtKB-UniRule"/>
</dbReference>
<comment type="cofactor">
    <cofactor evidence="10 15">
        <name>Zn(2+)</name>
        <dbReference type="ChEBI" id="CHEBI:29105"/>
    </cofactor>
    <text evidence="10 15">Binds 1 zinc ion per subunit.</text>
</comment>
<reference evidence="17" key="1">
    <citation type="journal article" date="2014" name="Int. J. Syst. Evol. Microbiol.">
        <title>Complete genome sequence of Corynebacterium casei LMG S-19264T (=DSM 44701T), isolated from a smear-ripened cheese.</title>
        <authorList>
            <consortium name="US DOE Joint Genome Institute (JGI-PGF)"/>
            <person name="Walter F."/>
            <person name="Albersmeier A."/>
            <person name="Kalinowski J."/>
            <person name="Ruckert C."/>
        </authorList>
    </citation>
    <scope>NUCLEOTIDE SEQUENCE</scope>
    <source>
        <strain evidence="17">CGMCC 1.14988</strain>
    </source>
</reference>
<feature type="binding site" evidence="10 15">
    <location>
        <position position="270"/>
    </location>
    <ligand>
        <name>Zn(2+)</name>
        <dbReference type="ChEBI" id="CHEBI:29105"/>
    </ligand>
</feature>
<dbReference type="EMBL" id="BMHA01000003">
    <property type="protein sequence ID" value="GGI04367.1"/>
    <property type="molecule type" value="Genomic_DNA"/>
</dbReference>
<evidence type="ECO:0000256" key="3">
    <source>
        <dbReference type="ARBA" id="ARBA00010178"/>
    </source>
</evidence>
<dbReference type="SUPFAM" id="SSF53720">
    <property type="entry name" value="ALDH-like"/>
    <property type="match status" value="1"/>
</dbReference>
<sequence>MARLSVLDLRGDRSDPRDRLPRPRTDLAAAREAVDATLGAVRDRGDAALRELTARFDGQDVDDLVVPREVLHESLERLDPRLRAALERSIAQVRWYHERCRPLDWEDHLDGVRMGVWHRPVSRAGVYVPGGKAVYPSTVIMTVVPAQVAGVDEIVLCTPPTGTGFTGITSGEHDGWPNRTILATAALLGVDRVVRVGGAQAVAAMAYGTDAVPACDMVVGPGNLYVSLAKQQLAAQGLIGIDGYAGPTEVAIVADHTADPRIVAADLVGQAEHDELVVALLITTEAALVDPVEAALEREVPRARHAERIETALRNQGTVALVDDLDQAVAVAEAFAAEHLEIHTEDAGKVAERVRYAGTTFIGPWTPVSVGDYGAGPNHTLPTSGTARFTGGLTTSSFLVPVNYVEYTEEQLRDFADAVGALAHSEDLPAHARAVDVRFEPPLAEDRSR</sequence>
<reference evidence="17" key="2">
    <citation type="submission" date="2020-09" db="EMBL/GenBank/DDBJ databases">
        <authorList>
            <person name="Sun Q."/>
            <person name="Zhou Y."/>
        </authorList>
    </citation>
    <scope>NUCLEOTIDE SEQUENCE</scope>
    <source>
        <strain evidence="17">CGMCC 1.14988</strain>
    </source>
</reference>
<dbReference type="InterPro" id="IPR022695">
    <property type="entry name" value="Histidinol_DH_monofunct"/>
</dbReference>
<evidence type="ECO:0000256" key="5">
    <source>
        <dbReference type="ARBA" id="ARBA00016531"/>
    </source>
</evidence>
<feature type="binding site" evidence="10 14">
    <location>
        <position position="431"/>
    </location>
    <ligand>
        <name>substrate</name>
    </ligand>
</feature>
<evidence type="ECO:0000256" key="1">
    <source>
        <dbReference type="ARBA" id="ARBA00003850"/>
    </source>
</evidence>
<evidence type="ECO:0000256" key="13">
    <source>
        <dbReference type="PIRSR" id="PIRSR000099-2"/>
    </source>
</evidence>
<feature type="binding site" evidence="10 15">
    <location>
        <position position="273"/>
    </location>
    <ligand>
        <name>Zn(2+)</name>
        <dbReference type="ChEBI" id="CHEBI:29105"/>
    </ligand>
</feature>
<comment type="caution">
    <text evidence="17">The sequence shown here is derived from an EMBL/GenBank/DDBJ whole genome shotgun (WGS) entry which is preliminary data.</text>
</comment>
<dbReference type="PIRSF" id="PIRSF000099">
    <property type="entry name" value="Histidinol_dh"/>
    <property type="match status" value="1"/>
</dbReference>
<dbReference type="Pfam" id="PF00815">
    <property type="entry name" value="Histidinol_dh"/>
    <property type="match status" value="1"/>
</dbReference>
<dbReference type="NCBIfam" id="TIGR00069">
    <property type="entry name" value="hisD"/>
    <property type="match status" value="1"/>
</dbReference>
<dbReference type="PANTHER" id="PTHR21256">
    <property type="entry name" value="HISTIDINOL DEHYDROGENASE HDH"/>
    <property type="match status" value="1"/>
</dbReference>
<dbReference type="PROSITE" id="PS00611">
    <property type="entry name" value="HISOL_DEHYDROGENASE"/>
    <property type="match status" value="1"/>
</dbReference>
<dbReference type="OrthoDB" id="9805269at2"/>
<evidence type="ECO:0000313" key="17">
    <source>
        <dbReference type="EMBL" id="GGI04367.1"/>
    </source>
</evidence>
<feature type="binding site" evidence="10 14">
    <location>
        <position position="248"/>
    </location>
    <ligand>
        <name>substrate</name>
    </ligand>
</feature>
<dbReference type="GO" id="GO:0000105">
    <property type="term" value="P:L-histidine biosynthetic process"/>
    <property type="evidence" value="ECO:0007669"/>
    <property type="project" value="UniProtKB-UniRule"/>
</dbReference>
<keyword evidence="6 10" id="KW-0479">Metal-binding</keyword>
<dbReference type="HAMAP" id="MF_01024">
    <property type="entry name" value="HisD"/>
    <property type="match status" value="1"/>
</dbReference>
<dbReference type="Gene3D" id="1.20.5.1300">
    <property type="match status" value="1"/>
</dbReference>
<feature type="binding site" evidence="10 15">
    <location>
        <position position="431"/>
    </location>
    <ligand>
        <name>Zn(2+)</name>
        <dbReference type="ChEBI" id="CHEBI:29105"/>
    </ligand>
</feature>
<evidence type="ECO:0000256" key="12">
    <source>
        <dbReference type="PIRSR" id="PIRSR000099-1"/>
    </source>
</evidence>
<accession>A0A8J3A8P9</accession>
<protein>
    <recommendedName>
        <fullName evidence="5 10">Histidinol dehydrogenase</fullName>
        <shortName evidence="10">HDH</shortName>
        <ecNumber evidence="4 10">1.1.1.23</ecNumber>
    </recommendedName>
</protein>
<evidence type="ECO:0000313" key="18">
    <source>
        <dbReference type="Proteomes" id="UP000650511"/>
    </source>
</evidence>
<dbReference type="InterPro" id="IPR001692">
    <property type="entry name" value="Histidinol_DH_CS"/>
</dbReference>
<evidence type="ECO:0000256" key="11">
    <source>
        <dbReference type="PIRNR" id="PIRNR000099"/>
    </source>
</evidence>
<evidence type="ECO:0000256" key="9">
    <source>
        <dbReference type="ARBA" id="ARBA00049489"/>
    </source>
</evidence>
<feature type="binding site" evidence="10 15">
    <location>
        <position position="372"/>
    </location>
    <ligand>
        <name>Zn(2+)</name>
        <dbReference type="ChEBI" id="CHEBI:29105"/>
    </ligand>
</feature>
<dbReference type="Gene3D" id="3.40.50.1980">
    <property type="entry name" value="Nitrogenase molybdenum iron protein domain"/>
    <property type="match status" value="2"/>
</dbReference>
<feature type="binding site" evidence="10 13">
    <location>
        <position position="200"/>
    </location>
    <ligand>
        <name>NAD(+)</name>
        <dbReference type="ChEBI" id="CHEBI:57540"/>
    </ligand>
</feature>
<proteinExistence type="inferred from homology"/>
<feature type="binding site" evidence="10 14">
    <location>
        <position position="339"/>
    </location>
    <ligand>
        <name>substrate</name>
    </ligand>
</feature>
<evidence type="ECO:0000256" key="6">
    <source>
        <dbReference type="ARBA" id="ARBA00022723"/>
    </source>
</evidence>
<keyword evidence="10" id="KW-0028">Amino-acid biosynthesis</keyword>
<comment type="catalytic activity">
    <reaction evidence="9 10">
        <text>L-histidinol + 2 NAD(+) + H2O = L-histidine + 2 NADH + 3 H(+)</text>
        <dbReference type="Rhea" id="RHEA:20641"/>
        <dbReference type="ChEBI" id="CHEBI:15377"/>
        <dbReference type="ChEBI" id="CHEBI:15378"/>
        <dbReference type="ChEBI" id="CHEBI:57540"/>
        <dbReference type="ChEBI" id="CHEBI:57595"/>
        <dbReference type="ChEBI" id="CHEBI:57699"/>
        <dbReference type="ChEBI" id="CHEBI:57945"/>
        <dbReference type="EC" id="1.1.1.23"/>
    </reaction>
</comment>
<comment type="pathway">
    <text evidence="2 10">Amino-acid biosynthesis; L-histidine biosynthesis; L-histidine from 5-phospho-alpha-D-ribose 1-diphosphate: step 9/9.</text>
</comment>
<dbReference type="EC" id="1.1.1.23" evidence="4 10"/>
<feature type="binding site" evidence="10 14">
    <location>
        <position position="426"/>
    </location>
    <ligand>
        <name>substrate</name>
    </ligand>
</feature>
<feature type="binding site" evidence="10 13">
    <location>
        <position position="127"/>
    </location>
    <ligand>
        <name>NAD(+)</name>
        <dbReference type="ChEBI" id="CHEBI:57540"/>
    </ligand>
</feature>
<keyword evidence="18" id="KW-1185">Reference proteome</keyword>
<comment type="function">
    <text evidence="1 10">Catalyzes the sequential NAD-dependent oxidations of L-histidinol to L-histidinaldehyde and then to L-histidine.</text>
</comment>
<evidence type="ECO:0000256" key="14">
    <source>
        <dbReference type="PIRSR" id="PIRSR000099-3"/>
    </source>
</evidence>
<keyword evidence="10" id="KW-0368">Histidine biosynthesis</keyword>
<feature type="active site" description="Proton acceptor" evidence="10 12">
    <location>
        <position position="339"/>
    </location>
</feature>
<dbReference type="PANTHER" id="PTHR21256:SF2">
    <property type="entry name" value="HISTIDINE BIOSYNTHESIS TRIFUNCTIONAL PROTEIN"/>
    <property type="match status" value="1"/>
</dbReference>
<keyword evidence="7 10" id="KW-0862">Zinc</keyword>
<feature type="active site" description="Proton acceptor" evidence="10 12">
    <location>
        <position position="338"/>
    </location>
</feature>
<dbReference type="GO" id="GO:0008270">
    <property type="term" value="F:zinc ion binding"/>
    <property type="evidence" value="ECO:0007669"/>
    <property type="project" value="UniProtKB-UniRule"/>
</dbReference>
<feature type="binding site" evidence="10 14">
    <location>
        <position position="372"/>
    </location>
    <ligand>
        <name>substrate</name>
    </ligand>
</feature>
<feature type="binding site" evidence="10 13">
    <location>
        <position position="223"/>
    </location>
    <ligand>
        <name>NAD(+)</name>
        <dbReference type="ChEBI" id="CHEBI:57540"/>
    </ligand>
</feature>
<evidence type="ECO:0000256" key="8">
    <source>
        <dbReference type="ARBA" id="ARBA00023002"/>
    </source>
</evidence>
<evidence type="ECO:0000256" key="16">
    <source>
        <dbReference type="RuleBase" id="RU004175"/>
    </source>
</evidence>
<evidence type="ECO:0000256" key="15">
    <source>
        <dbReference type="PIRSR" id="PIRSR000099-4"/>
    </source>
</evidence>
<dbReference type="AlphaFoldDB" id="A0A8J3A8P9"/>
<dbReference type="FunFam" id="3.40.50.1980:FF:000001">
    <property type="entry name" value="Histidinol dehydrogenase"/>
    <property type="match status" value="1"/>
</dbReference>
<evidence type="ECO:0000256" key="10">
    <source>
        <dbReference type="HAMAP-Rule" id="MF_01024"/>
    </source>
</evidence>
<dbReference type="GO" id="GO:0005829">
    <property type="term" value="C:cytosol"/>
    <property type="evidence" value="ECO:0007669"/>
    <property type="project" value="TreeGrafter"/>
</dbReference>